<dbReference type="PROSITE" id="PS00041">
    <property type="entry name" value="HTH_ARAC_FAMILY_1"/>
    <property type="match status" value="1"/>
</dbReference>
<feature type="domain" description="HTH araC/xylS-type" evidence="4">
    <location>
        <begin position="191"/>
        <end position="289"/>
    </location>
</feature>
<reference evidence="5" key="1">
    <citation type="submission" date="2020-08" db="EMBL/GenBank/DDBJ databases">
        <authorList>
            <person name="Cejkova D."/>
            <person name="Kubasova T."/>
            <person name="Jahodarova E."/>
            <person name="Rychlik I."/>
        </authorList>
    </citation>
    <scope>NUCLEOTIDE SEQUENCE</scope>
    <source>
        <strain evidence="5">An420c</strain>
    </source>
</reference>
<evidence type="ECO:0000256" key="2">
    <source>
        <dbReference type="ARBA" id="ARBA00023125"/>
    </source>
</evidence>
<dbReference type="EMBL" id="JACJLV010000008">
    <property type="protein sequence ID" value="MBM6826255.1"/>
    <property type="molecule type" value="Genomic_DNA"/>
</dbReference>
<reference evidence="5" key="2">
    <citation type="journal article" date="2021" name="Sci. Rep.">
        <title>The distribution of antibiotic resistance genes in chicken gut microbiota commensals.</title>
        <authorList>
            <person name="Juricova H."/>
            <person name="Matiasovicova J."/>
            <person name="Kubasova T."/>
            <person name="Cejkova D."/>
            <person name="Rychlik I."/>
        </authorList>
    </citation>
    <scope>NUCLEOTIDE SEQUENCE</scope>
    <source>
        <strain evidence="5">An420c</strain>
    </source>
</reference>
<dbReference type="SMART" id="SM00342">
    <property type="entry name" value="HTH_ARAC"/>
    <property type="match status" value="1"/>
</dbReference>
<dbReference type="InterPro" id="IPR009057">
    <property type="entry name" value="Homeodomain-like_sf"/>
</dbReference>
<dbReference type="PROSITE" id="PS01124">
    <property type="entry name" value="HTH_ARAC_FAMILY_2"/>
    <property type="match status" value="1"/>
</dbReference>
<dbReference type="Gene3D" id="1.10.10.60">
    <property type="entry name" value="Homeodomain-like"/>
    <property type="match status" value="2"/>
</dbReference>
<dbReference type="Gene3D" id="2.60.120.10">
    <property type="entry name" value="Jelly Rolls"/>
    <property type="match status" value="1"/>
</dbReference>
<dbReference type="GO" id="GO:0043565">
    <property type="term" value="F:sequence-specific DNA binding"/>
    <property type="evidence" value="ECO:0007669"/>
    <property type="project" value="InterPro"/>
</dbReference>
<dbReference type="PANTHER" id="PTHR43280:SF2">
    <property type="entry name" value="HTH-TYPE TRANSCRIPTIONAL REGULATOR EXSA"/>
    <property type="match status" value="1"/>
</dbReference>
<protein>
    <submittedName>
        <fullName evidence="5">AraC family transcriptional regulator</fullName>
    </submittedName>
</protein>
<dbReference type="InterPro" id="IPR003313">
    <property type="entry name" value="AraC-bd"/>
</dbReference>
<dbReference type="Pfam" id="PF12833">
    <property type="entry name" value="HTH_18"/>
    <property type="match status" value="1"/>
</dbReference>
<organism evidence="5 6">
    <name type="scientific">Mordavella massiliensis</name>
    <dbReference type="NCBI Taxonomy" id="1871024"/>
    <lineage>
        <taxon>Bacteria</taxon>
        <taxon>Bacillati</taxon>
        <taxon>Bacillota</taxon>
        <taxon>Clostridia</taxon>
        <taxon>Eubacteriales</taxon>
        <taxon>Clostridiaceae</taxon>
        <taxon>Mordavella</taxon>
    </lineage>
</organism>
<keyword evidence="6" id="KW-1185">Reference proteome</keyword>
<proteinExistence type="predicted"/>
<sequence length="296" mass="33878">MKEKKMYREENQHGSPLFPIEYYNCVYPARLPGLPVHWHEEFEITCVRRGQGTYLIDLEPCPVKEGDVLFLTSGILHGIPAGGTDFLETDSFVFHPSLLGGPLDLCSVKYLAPLEQGEVRFPAVISGEREPRLAAELAGMFARLKKEFDSEEEGHELAVKGELLKALAALYREAPFERKEKQNQEVLEKLKTVTGYIKENYQRPVSVAELADLCHFSEYYFMRFFKQYMNMTCVEYINQCRMEEAAARLASGRESVTEVALDTGFGNLSYFNRVFKKRFGMTPGAYRKDGRYEGEK</sequence>
<name>A0A939BBD1_9CLOT</name>
<dbReference type="GO" id="GO:0003700">
    <property type="term" value="F:DNA-binding transcription factor activity"/>
    <property type="evidence" value="ECO:0007669"/>
    <property type="project" value="InterPro"/>
</dbReference>
<evidence type="ECO:0000313" key="6">
    <source>
        <dbReference type="Proteomes" id="UP000713880"/>
    </source>
</evidence>
<dbReference type="InterPro" id="IPR018062">
    <property type="entry name" value="HTH_AraC-typ_CS"/>
</dbReference>
<evidence type="ECO:0000313" key="5">
    <source>
        <dbReference type="EMBL" id="MBM6826255.1"/>
    </source>
</evidence>
<dbReference type="InterPro" id="IPR014710">
    <property type="entry name" value="RmlC-like_jellyroll"/>
</dbReference>
<dbReference type="InterPro" id="IPR020449">
    <property type="entry name" value="Tscrpt_reg_AraC-type_HTH"/>
</dbReference>
<keyword evidence="1" id="KW-0805">Transcription regulation</keyword>
<gene>
    <name evidence="5" type="ORF">H6A13_03915</name>
</gene>
<comment type="caution">
    <text evidence="5">The sequence shown here is derived from an EMBL/GenBank/DDBJ whole genome shotgun (WGS) entry which is preliminary data.</text>
</comment>
<dbReference type="Proteomes" id="UP000713880">
    <property type="component" value="Unassembled WGS sequence"/>
</dbReference>
<evidence type="ECO:0000259" key="4">
    <source>
        <dbReference type="PROSITE" id="PS01124"/>
    </source>
</evidence>
<dbReference type="SUPFAM" id="SSF51182">
    <property type="entry name" value="RmlC-like cupins"/>
    <property type="match status" value="1"/>
</dbReference>
<dbReference type="AlphaFoldDB" id="A0A939BBD1"/>
<dbReference type="InterPro" id="IPR018060">
    <property type="entry name" value="HTH_AraC"/>
</dbReference>
<dbReference type="RefSeq" id="WP_204908308.1">
    <property type="nucleotide sequence ID" value="NZ_JACJLV010000008.1"/>
</dbReference>
<dbReference type="PRINTS" id="PR00032">
    <property type="entry name" value="HTHARAC"/>
</dbReference>
<evidence type="ECO:0000256" key="3">
    <source>
        <dbReference type="ARBA" id="ARBA00023163"/>
    </source>
</evidence>
<dbReference type="Pfam" id="PF02311">
    <property type="entry name" value="AraC_binding"/>
    <property type="match status" value="1"/>
</dbReference>
<evidence type="ECO:0000256" key="1">
    <source>
        <dbReference type="ARBA" id="ARBA00023015"/>
    </source>
</evidence>
<dbReference type="PANTHER" id="PTHR43280">
    <property type="entry name" value="ARAC-FAMILY TRANSCRIPTIONAL REGULATOR"/>
    <property type="match status" value="1"/>
</dbReference>
<dbReference type="SUPFAM" id="SSF46689">
    <property type="entry name" value="Homeodomain-like"/>
    <property type="match status" value="2"/>
</dbReference>
<keyword evidence="3" id="KW-0804">Transcription</keyword>
<dbReference type="InterPro" id="IPR011051">
    <property type="entry name" value="RmlC_Cupin_sf"/>
</dbReference>
<accession>A0A939BBD1</accession>
<keyword evidence="2" id="KW-0238">DNA-binding</keyword>